<dbReference type="RefSeq" id="XP_020067020.1">
    <property type="nucleotide sequence ID" value="XM_020207171.1"/>
</dbReference>
<dbReference type="GeneID" id="30981308"/>
<feature type="transmembrane region" description="Helical" evidence="11">
    <location>
        <begin position="51"/>
        <end position="70"/>
    </location>
</feature>
<dbReference type="Pfam" id="PF09335">
    <property type="entry name" value="VTT_dom"/>
    <property type="match status" value="1"/>
</dbReference>
<accession>A0A1E4SQX7</accession>
<sequence>MPQLPFIDDSTRSSGYAASANEFVQDKVALLNTLSRQSMDWYNAQPRYKRVLLQILVAFGFVAGLLVLVFHKYIIHILVLLSDSWSELRFGLVILFSLIFLVGFPPLLGFSALSMLCGMIYGFSFGWPLLASASVSGSFCSFLVFRYVLRNQATKLINHNEKFRAFSEILREDSSLLLLILIRLCPLPYSLSNGGLAAIPELSATTFLLASLITCPKLMIHVFVGKKLKELGDETKPKSTKWVDFVSIIITGIAASLTTYIIYNKMQRKLQSYHAAQGTVTNPEQHDRMIFGNFEDDLDSANNVELNSADFDADNFIIEDEDDYPSPKPPSSASSKMDKILDDNLEDLEVGKISNSSKNRNY</sequence>
<gene>
    <name evidence="13" type="ORF">CANTADRAFT_24640</name>
</gene>
<feature type="transmembrane region" description="Helical" evidence="11">
    <location>
        <begin position="129"/>
        <end position="149"/>
    </location>
</feature>
<name>A0A1E4SQX7_9ASCO</name>
<dbReference type="InterPro" id="IPR032816">
    <property type="entry name" value="VTT_dom"/>
</dbReference>
<dbReference type="EMBL" id="KV453909">
    <property type="protein sequence ID" value="ODV81898.1"/>
    <property type="molecule type" value="Genomic_DNA"/>
</dbReference>
<evidence type="ECO:0000256" key="11">
    <source>
        <dbReference type="SAM" id="Phobius"/>
    </source>
</evidence>
<evidence type="ECO:0000313" key="13">
    <source>
        <dbReference type="EMBL" id="ODV81898.1"/>
    </source>
</evidence>
<evidence type="ECO:0000313" key="14">
    <source>
        <dbReference type="Proteomes" id="UP000094285"/>
    </source>
</evidence>
<dbReference type="PANTHER" id="PTHR47549">
    <property type="entry name" value="GOLGI APPARATUS MEMBRANE PROTEIN TVP38-RELATED"/>
    <property type="match status" value="1"/>
</dbReference>
<organism evidence="13 14">
    <name type="scientific">Suhomyces tanzawaensis NRRL Y-17324</name>
    <dbReference type="NCBI Taxonomy" id="984487"/>
    <lineage>
        <taxon>Eukaryota</taxon>
        <taxon>Fungi</taxon>
        <taxon>Dikarya</taxon>
        <taxon>Ascomycota</taxon>
        <taxon>Saccharomycotina</taxon>
        <taxon>Pichiomycetes</taxon>
        <taxon>Debaryomycetaceae</taxon>
        <taxon>Suhomyces</taxon>
    </lineage>
</organism>
<evidence type="ECO:0000256" key="9">
    <source>
        <dbReference type="ARBA" id="ARBA00023136"/>
    </source>
</evidence>
<dbReference type="PANTHER" id="PTHR47549:SF1">
    <property type="entry name" value="GOLGI APPARATUS MEMBRANE PROTEIN TVP38"/>
    <property type="match status" value="1"/>
</dbReference>
<dbReference type="Proteomes" id="UP000094285">
    <property type="component" value="Unassembled WGS sequence"/>
</dbReference>
<dbReference type="AlphaFoldDB" id="A0A1E4SQX7"/>
<evidence type="ECO:0000256" key="4">
    <source>
        <dbReference type="ARBA" id="ARBA00013533"/>
    </source>
</evidence>
<evidence type="ECO:0000256" key="7">
    <source>
        <dbReference type="ARBA" id="ARBA00022989"/>
    </source>
</evidence>
<evidence type="ECO:0000256" key="2">
    <source>
        <dbReference type="ARBA" id="ARBA00004653"/>
    </source>
</evidence>
<keyword evidence="9 11" id="KW-0472">Membrane</keyword>
<feature type="transmembrane region" description="Helical" evidence="11">
    <location>
        <begin position="202"/>
        <end position="224"/>
    </location>
</feature>
<keyword evidence="6 11" id="KW-0812">Transmembrane</keyword>
<dbReference type="GO" id="GO:0000022">
    <property type="term" value="P:mitotic spindle elongation"/>
    <property type="evidence" value="ECO:0007669"/>
    <property type="project" value="TreeGrafter"/>
</dbReference>
<reference evidence="14" key="1">
    <citation type="submission" date="2016-05" db="EMBL/GenBank/DDBJ databases">
        <title>Comparative genomics of biotechnologically important yeasts.</title>
        <authorList>
            <consortium name="DOE Joint Genome Institute"/>
            <person name="Riley R."/>
            <person name="Haridas S."/>
            <person name="Wolfe K.H."/>
            <person name="Lopes M.R."/>
            <person name="Hittinger C.T."/>
            <person name="Goker M."/>
            <person name="Salamov A."/>
            <person name="Wisecaver J."/>
            <person name="Long T.M."/>
            <person name="Aerts A.L."/>
            <person name="Barry K."/>
            <person name="Choi C."/>
            <person name="Clum A."/>
            <person name="Coughlan A.Y."/>
            <person name="Deshpande S."/>
            <person name="Douglass A.P."/>
            <person name="Hanson S.J."/>
            <person name="Klenk H.-P."/>
            <person name="Labutti K."/>
            <person name="Lapidus A."/>
            <person name="Lindquist E."/>
            <person name="Lipzen A."/>
            <person name="Meier-Kolthoff J.P."/>
            <person name="Ohm R.A."/>
            <person name="Otillar R.P."/>
            <person name="Pangilinan J."/>
            <person name="Peng Y."/>
            <person name="Rokas A."/>
            <person name="Rosa C.A."/>
            <person name="Scheuner C."/>
            <person name="Sibirny A.A."/>
            <person name="Slot J.C."/>
            <person name="Stielow J.B."/>
            <person name="Sun H."/>
            <person name="Kurtzman C.P."/>
            <person name="Blackwell M."/>
            <person name="Grigoriev I.V."/>
            <person name="Jeffries T.W."/>
        </authorList>
    </citation>
    <scope>NUCLEOTIDE SEQUENCE [LARGE SCALE GENOMIC DNA]</scope>
    <source>
        <strain evidence="14">NRRL Y-17324</strain>
    </source>
</reference>
<feature type="region of interest" description="Disordered" evidence="10">
    <location>
        <begin position="319"/>
        <end position="340"/>
    </location>
</feature>
<keyword evidence="14" id="KW-1185">Reference proteome</keyword>
<keyword evidence="7 11" id="KW-1133">Transmembrane helix</keyword>
<evidence type="ECO:0000256" key="3">
    <source>
        <dbReference type="ARBA" id="ARBA00008640"/>
    </source>
</evidence>
<evidence type="ECO:0000256" key="5">
    <source>
        <dbReference type="ARBA" id="ARBA00020673"/>
    </source>
</evidence>
<evidence type="ECO:0000259" key="12">
    <source>
        <dbReference type="Pfam" id="PF09335"/>
    </source>
</evidence>
<feature type="domain" description="VTT" evidence="12">
    <location>
        <begin position="111"/>
        <end position="226"/>
    </location>
</feature>
<feature type="transmembrane region" description="Helical" evidence="11">
    <location>
        <begin position="90"/>
        <end position="123"/>
    </location>
</feature>
<dbReference type="GO" id="GO:0016192">
    <property type="term" value="P:vesicle-mediated transport"/>
    <property type="evidence" value="ECO:0007669"/>
    <property type="project" value="TreeGrafter"/>
</dbReference>
<keyword evidence="8" id="KW-0333">Golgi apparatus</keyword>
<evidence type="ECO:0000256" key="10">
    <source>
        <dbReference type="SAM" id="MobiDB-lite"/>
    </source>
</evidence>
<dbReference type="STRING" id="984487.A0A1E4SQX7"/>
<proteinExistence type="inferred from homology"/>
<dbReference type="GO" id="GO:0000139">
    <property type="term" value="C:Golgi membrane"/>
    <property type="evidence" value="ECO:0007669"/>
    <property type="project" value="UniProtKB-SubCell"/>
</dbReference>
<dbReference type="InterPro" id="IPR051076">
    <property type="entry name" value="Golgi_membrane_TVP38/TMEM64"/>
</dbReference>
<comment type="subcellular location">
    <subcellularLocation>
        <location evidence="2">Golgi apparatus membrane</location>
        <topology evidence="2">Multi-pass membrane protein</topology>
    </subcellularLocation>
</comment>
<evidence type="ECO:0000256" key="6">
    <source>
        <dbReference type="ARBA" id="ARBA00022692"/>
    </source>
</evidence>
<protein>
    <recommendedName>
        <fullName evidence="4">Golgi apparatus membrane protein TVP38</fullName>
    </recommendedName>
    <alternativeName>
        <fullName evidence="5">Golgi apparatus membrane protein tvp38</fullName>
    </alternativeName>
</protein>
<comment type="function">
    <text evidence="1">Golgi membrane protein involved in vesicular trafficking and spindle migration.</text>
</comment>
<evidence type="ECO:0000256" key="8">
    <source>
        <dbReference type="ARBA" id="ARBA00023034"/>
    </source>
</evidence>
<feature type="transmembrane region" description="Helical" evidence="11">
    <location>
        <begin position="245"/>
        <end position="263"/>
    </location>
</feature>
<evidence type="ECO:0000256" key="1">
    <source>
        <dbReference type="ARBA" id="ARBA00002978"/>
    </source>
</evidence>
<dbReference type="OrthoDB" id="166803at2759"/>
<comment type="similarity">
    <text evidence="3">Belongs to the TVP38/TMEM64 family.</text>
</comment>